<reference evidence="2 3" key="1">
    <citation type="journal article" date="2013" name="ISME J.">
        <title>A metabolic model for members of the genus Tetrasphaera involved in enhanced biological phosphorus removal.</title>
        <authorList>
            <person name="Kristiansen R."/>
            <person name="Nguyen H.T.T."/>
            <person name="Saunders A.M."/>
            <person name="Nielsen J.L."/>
            <person name="Wimmer R."/>
            <person name="Le V.Q."/>
            <person name="McIlroy S.J."/>
            <person name="Petrovski S."/>
            <person name="Seviour R.J."/>
            <person name="Calteau A."/>
            <person name="Nielsen K.L."/>
            <person name="Nielsen P.H."/>
        </authorList>
    </citation>
    <scope>NUCLEOTIDE SEQUENCE [LARGE SCALE GENOMIC DNA]</scope>
    <source>
        <strain evidence="2 3">Lp2</strain>
    </source>
</reference>
<name>N0E282_9MICO</name>
<gene>
    <name evidence="2" type="ORF">BN10_360017</name>
</gene>
<comment type="caution">
    <text evidence="2">The sequence shown here is derived from an EMBL/GenBank/DDBJ whole genome shotgun (WGS) entry which is preliminary data.</text>
</comment>
<sequence length="107" mass="11476">MWGLVVSEDAREDGGMRVDGAATAAVLAAVAQAFEVRTRAVTLVTVRPAGPRCSTSTSTTRRVTAAGSRSWTPDVGPGDTRDERREARLRERNRAPRHTSVVAAWDG</sequence>
<dbReference type="Proteomes" id="UP000013167">
    <property type="component" value="Unassembled WGS sequence"/>
</dbReference>
<evidence type="ECO:0000256" key="1">
    <source>
        <dbReference type="SAM" id="MobiDB-lite"/>
    </source>
</evidence>
<feature type="compositionally biased region" description="Low complexity" evidence="1">
    <location>
        <begin position="50"/>
        <end position="70"/>
    </location>
</feature>
<proteinExistence type="predicted"/>
<dbReference type="STRING" id="1193181.BN10_360017"/>
<dbReference type="AlphaFoldDB" id="N0E282"/>
<keyword evidence="3" id="KW-1185">Reference proteome</keyword>
<protein>
    <submittedName>
        <fullName evidence="2">Uncharacterized protein</fullName>
    </submittedName>
</protein>
<evidence type="ECO:0000313" key="3">
    <source>
        <dbReference type="Proteomes" id="UP000013167"/>
    </source>
</evidence>
<dbReference type="EMBL" id="CAIZ01000104">
    <property type="protein sequence ID" value="CCH69810.1"/>
    <property type="molecule type" value="Genomic_DNA"/>
</dbReference>
<feature type="compositionally biased region" description="Basic and acidic residues" evidence="1">
    <location>
        <begin position="79"/>
        <end position="94"/>
    </location>
</feature>
<dbReference type="HOGENOM" id="CLU_2208788_0_0_11"/>
<accession>N0E282</accession>
<feature type="region of interest" description="Disordered" evidence="1">
    <location>
        <begin position="50"/>
        <end position="107"/>
    </location>
</feature>
<evidence type="ECO:0000313" key="2">
    <source>
        <dbReference type="EMBL" id="CCH69810.1"/>
    </source>
</evidence>
<organism evidence="2 3">
    <name type="scientific">Phycicoccus elongatus Lp2</name>
    <dbReference type="NCBI Taxonomy" id="1193181"/>
    <lineage>
        <taxon>Bacteria</taxon>
        <taxon>Bacillati</taxon>
        <taxon>Actinomycetota</taxon>
        <taxon>Actinomycetes</taxon>
        <taxon>Micrococcales</taxon>
        <taxon>Intrasporangiaceae</taxon>
        <taxon>Phycicoccus</taxon>
    </lineage>
</organism>